<dbReference type="EMBL" id="LRPB01000047">
    <property type="protein sequence ID" value="KYG80330.1"/>
    <property type="molecule type" value="Genomic_DNA"/>
</dbReference>
<accession>A0A150XNL1</accession>
<dbReference type="STRING" id="1914963.AWW67_09110"/>
<gene>
    <name evidence="1" type="ORF">AWW67_09110</name>
</gene>
<organism evidence="1 2">
    <name type="scientific">Roseivirga seohaensis</name>
    <dbReference type="NCBI Taxonomy" id="1914963"/>
    <lineage>
        <taxon>Bacteria</taxon>
        <taxon>Pseudomonadati</taxon>
        <taxon>Bacteroidota</taxon>
        <taxon>Cytophagia</taxon>
        <taxon>Cytophagales</taxon>
        <taxon>Roseivirgaceae</taxon>
        <taxon>Roseivirga</taxon>
    </lineage>
</organism>
<reference evidence="1 2" key="1">
    <citation type="submission" date="2016-01" db="EMBL/GenBank/DDBJ databases">
        <title>Genome sequencing of Roseivirga seohaensis SW-152.</title>
        <authorList>
            <person name="Selvaratnam C."/>
            <person name="Thevarajoo S."/>
            <person name="Goh K.M."/>
            <person name="Ee R."/>
            <person name="Chan K.-G."/>
            <person name="Chong C.S."/>
        </authorList>
    </citation>
    <scope>NUCLEOTIDE SEQUENCE [LARGE SCALE GENOMIC DNA]</scope>
    <source>
        <strain evidence="1 2">SW-152</strain>
    </source>
</reference>
<dbReference type="RefSeq" id="WP_062302426.1">
    <property type="nucleotide sequence ID" value="NZ_LRPB01000047.1"/>
</dbReference>
<evidence type="ECO:0000313" key="2">
    <source>
        <dbReference type="Proteomes" id="UP000075663"/>
    </source>
</evidence>
<dbReference type="AlphaFoldDB" id="A0A150XNL1"/>
<protein>
    <submittedName>
        <fullName evidence="1">Uncharacterized protein</fullName>
    </submittedName>
</protein>
<comment type="caution">
    <text evidence="1">The sequence shown here is derived from an EMBL/GenBank/DDBJ whole genome shotgun (WGS) entry which is preliminary data.</text>
</comment>
<dbReference type="Proteomes" id="UP000075663">
    <property type="component" value="Unassembled WGS sequence"/>
</dbReference>
<proteinExistence type="predicted"/>
<sequence length="119" mass="13261">MAIVSITFNLPSIGILRTNNINESRAVIKMIIATDSPYCLFTCFLDDTSQKDRLNIKKHIIVAADILPIDFDEILSSINSVAIISILKRYSIRVTPQMIIIGSVSNKGIFLFEGFKVNV</sequence>
<evidence type="ECO:0000313" key="1">
    <source>
        <dbReference type="EMBL" id="KYG80330.1"/>
    </source>
</evidence>
<name>A0A150XNL1_9BACT</name>